<protein>
    <recommendedName>
        <fullName evidence="3">Retropepsins domain-containing protein</fullName>
    </recommendedName>
</protein>
<proteinExistence type="predicted"/>
<dbReference type="EMBL" id="CAJNOC010000700">
    <property type="protein sequence ID" value="CAF0793408.1"/>
    <property type="molecule type" value="Genomic_DNA"/>
</dbReference>
<gene>
    <name evidence="1" type="ORF">OXX778_LOCUS6088</name>
</gene>
<dbReference type="Pfam" id="PF08284">
    <property type="entry name" value="RVP_2"/>
    <property type="match status" value="1"/>
</dbReference>
<sequence length="385" mass="44125">MNVLLHAICETEQITEKLNEREELTILRADQKISSICRSLYFNKKDNESSQSDDESDNEEDYNLNKEKLETNINNYKLTNITVQSFFLDNSVLNESKLPVINNTETIKTDPSTSNYYRVEPSVPYKTSSSEYVPTPININPIRTQTNELLINNSVLGYSNKTIAKERETDHLNNGSSSEDVDDWLINIDQAFISANIREEDKLTVKLNEDLENKVYVEYLDKVGPKNICSIKGLVDNKTLKLGLDCGTTNSIMNNMTVIKNKIEILRSNLKIRTANGKISHISGIRKPLEVNISGYKCLIEFLVFDHEDHDVLLGLDWFNKTWCEIFPSQGILKFKEDEKKSIEASKEEISDIFHTEIASENEYFWDTSDLKIIPASDLETNQKK</sequence>
<dbReference type="InterPro" id="IPR021109">
    <property type="entry name" value="Peptidase_aspartic_dom_sf"/>
</dbReference>
<keyword evidence="2" id="KW-1185">Reference proteome</keyword>
<dbReference type="Proteomes" id="UP000663879">
    <property type="component" value="Unassembled WGS sequence"/>
</dbReference>
<dbReference type="OrthoDB" id="5597136at2759"/>
<dbReference type="SUPFAM" id="SSF50630">
    <property type="entry name" value="Acid proteases"/>
    <property type="match status" value="1"/>
</dbReference>
<evidence type="ECO:0008006" key="3">
    <source>
        <dbReference type="Google" id="ProtNLM"/>
    </source>
</evidence>
<dbReference type="CDD" id="cd00303">
    <property type="entry name" value="retropepsin_like"/>
    <property type="match status" value="1"/>
</dbReference>
<comment type="caution">
    <text evidence="1">The sequence shown here is derived from an EMBL/GenBank/DDBJ whole genome shotgun (WGS) entry which is preliminary data.</text>
</comment>
<reference evidence="1" key="1">
    <citation type="submission" date="2021-02" db="EMBL/GenBank/DDBJ databases">
        <authorList>
            <person name="Nowell W R."/>
        </authorList>
    </citation>
    <scope>NUCLEOTIDE SEQUENCE</scope>
    <source>
        <strain evidence="1">Ploen Becks lab</strain>
    </source>
</reference>
<evidence type="ECO:0000313" key="1">
    <source>
        <dbReference type="EMBL" id="CAF0793408.1"/>
    </source>
</evidence>
<dbReference type="Gene3D" id="2.40.70.10">
    <property type="entry name" value="Acid Proteases"/>
    <property type="match status" value="1"/>
</dbReference>
<organism evidence="1 2">
    <name type="scientific">Brachionus calyciflorus</name>
    <dbReference type="NCBI Taxonomy" id="104777"/>
    <lineage>
        <taxon>Eukaryota</taxon>
        <taxon>Metazoa</taxon>
        <taxon>Spiralia</taxon>
        <taxon>Gnathifera</taxon>
        <taxon>Rotifera</taxon>
        <taxon>Eurotatoria</taxon>
        <taxon>Monogononta</taxon>
        <taxon>Pseudotrocha</taxon>
        <taxon>Ploima</taxon>
        <taxon>Brachionidae</taxon>
        <taxon>Brachionus</taxon>
    </lineage>
</organism>
<name>A0A813SD24_9BILA</name>
<evidence type="ECO:0000313" key="2">
    <source>
        <dbReference type="Proteomes" id="UP000663879"/>
    </source>
</evidence>
<dbReference type="AlphaFoldDB" id="A0A813SD24"/>
<accession>A0A813SD24</accession>